<dbReference type="STRING" id="984262.SGRA_0717"/>
<evidence type="ECO:0000313" key="2">
    <source>
        <dbReference type="EMBL" id="AFC23456.1"/>
    </source>
</evidence>
<evidence type="ECO:0000259" key="1">
    <source>
        <dbReference type="Pfam" id="PF08241"/>
    </source>
</evidence>
<dbReference type="Pfam" id="PF08241">
    <property type="entry name" value="Methyltransf_11"/>
    <property type="match status" value="1"/>
</dbReference>
<dbReference type="Proteomes" id="UP000007519">
    <property type="component" value="Chromosome"/>
</dbReference>
<proteinExistence type="predicted"/>
<evidence type="ECO:0000313" key="3">
    <source>
        <dbReference type="Proteomes" id="UP000007519"/>
    </source>
</evidence>
<dbReference type="InterPro" id="IPR013216">
    <property type="entry name" value="Methyltransf_11"/>
</dbReference>
<dbReference type="HOGENOM" id="CLU_1234304_0_0_10"/>
<dbReference type="SUPFAM" id="SSF53335">
    <property type="entry name" value="S-adenosyl-L-methionine-dependent methyltransferases"/>
    <property type="match status" value="1"/>
</dbReference>
<dbReference type="RefSeq" id="WP_014373699.1">
    <property type="nucleotide sequence ID" value="NC_016940.1"/>
</dbReference>
<dbReference type="InterPro" id="IPR029063">
    <property type="entry name" value="SAM-dependent_MTases_sf"/>
</dbReference>
<dbReference type="PANTHER" id="PTHR43861:SF1">
    <property type="entry name" value="TRANS-ACONITATE 2-METHYLTRANSFERASE"/>
    <property type="match status" value="1"/>
</dbReference>
<gene>
    <name evidence="2" type="ordered locus">SGRA_0717</name>
</gene>
<keyword evidence="2" id="KW-0489">Methyltransferase</keyword>
<organism evidence="2 3">
    <name type="scientific">Saprospira grandis (strain Lewin)</name>
    <dbReference type="NCBI Taxonomy" id="984262"/>
    <lineage>
        <taxon>Bacteria</taxon>
        <taxon>Pseudomonadati</taxon>
        <taxon>Bacteroidota</taxon>
        <taxon>Saprospiria</taxon>
        <taxon>Saprospirales</taxon>
        <taxon>Saprospiraceae</taxon>
        <taxon>Saprospira</taxon>
    </lineage>
</organism>
<dbReference type="CDD" id="cd02440">
    <property type="entry name" value="AdoMet_MTases"/>
    <property type="match status" value="1"/>
</dbReference>
<reference evidence="2 3" key="1">
    <citation type="journal article" date="2012" name="Stand. Genomic Sci.">
        <title>Complete genome sequencing and analysis of Saprospira grandis str. Lewin, a predatory marine bacterium.</title>
        <authorList>
            <person name="Saw J.H."/>
            <person name="Yuryev A."/>
            <person name="Kanbe M."/>
            <person name="Hou S."/>
            <person name="Young A.G."/>
            <person name="Aizawa S."/>
            <person name="Alam M."/>
        </authorList>
    </citation>
    <scope>NUCLEOTIDE SEQUENCE [LARGE SCALE GENOMIC DNA]</scope>
    <source>
        <strain evidence="2 3">Lewin</strain>
    </source>
</reference>
<sequence>MKTEQHQKVNTLFNSWAGTERGERMALGHDPLLQPLKTDWNWEEVEAVLDLGCGNGRALSLVQNWGAKALAGLDVSDKMIAEAKKNVPTADLQVGSIEALPWADDSFSHVLSVEALYYLEDPHQGLAEIRRVLKAEGRLAIMIEFFAENEASHVWAKNLPTAMVIWSEAEWLAALKKAGFPNAKASRIRRTTVKSEEEFQPSPSFPSYAQYLAYVEAGALYLQA</sequence>
<dbReference type="OrthoDB" id="9770553at2"/>
<dbReference type="EMBL" id="CP002831">
    <property type="protein sequence ID" value="AFC23456.1"/>
    <property type="molecule type" value="Genomic_DNA"/>
</dbReference>
<dbReference type="eggNOG" id="COG2226">
    <property type="taxonomic scope" value="Bacteria"/>
</dbReference>
<accession>H6L1B5</accession>
<protein>
    <submittedName>
        <fullName evidence="2">Methyltransferase type 11</fullName>
    </submittedName>
</protein>
<dbReference type="GO" id="GO:0032259">
    <property type="term" value="P:methylation"/>
    <property type="evidence" value="ECO:0007669"/>
    <property type="project" value="UniProtKB-KW"/>
</dbReference>
<keyword evidence="3" id="KW-1185">Reference proteome</keyword>
<dbReference type="KEGG" id="sgn:SGRA_0717"/>
<dbReference type="AlphaFoldDB" id="H6L1B5"/>
<dbReference type="PANTHER" id="PTHR43861">
    <property type="entry name" value="TRANS-ACONITATE 2-METHYLTRANSFERASE-RELATED"/>
    <property type="match status" value="1"/>
</dbReference>
<name>H6L1B5_SAPGL</name>
<dbReference type="GO" id="GO:0008757">
    <property type="term" value="F:S-adenosylmethionine-dependent methyltransferase activity"/>
    <property type="evidence" value="ECO:0007669"/>
    <property type="project" value="InterPro"/>
</dbReference>
<keyword evidence="2" id="KW-0808">Transferase</keyword>
<dbReference type="Gene3D" id="3.40.50.150">
    <property type="entry name" value="Vaccinia Virus protein VP39"/>
    <property type="match status" value="1"/>
</dbReference>
<feature type="domain" description="Methyltransferase type 11" evidence="1">
    <location>
        <begin position="49"/>
        <end position="141"/>
    </location>
</feature>